<keyword evidence="3 5" id="KW-1133">Transmembrane helix</keyword>
<feature type="transmembrane region" description="Helical" evidence="5">
    <location>
        <begin position="232"/>
        <end position="250"/>
    </location>
</feature>
<evidence type="ECO:0000313" key="10">
    <source>
        <dbReference type="Proteomes" id="UP000092401"/>
    </source>
</evidence>
<keyword evidence="2 5" id="KW-0812">Transmembrane</keyword>
<accession>A0A150IY09</accession>
<evidence type="ECO:0000313" key="8">
    <source>
        <dbReference type="EMBL" id="KYC49748.1"/>
    </source>
</evidence>
<dbReference type="EMBL" id="LNGF01000027">
    <property type="protein sequence ID" value="KYC47295.1"/>
    <property type="molecule type" value="Genomic_DNA"/>
</dbReference>
<dbReference type="PANTHER" id="PTHR33514:SF13">
    <property type="entry name" value="PROTEIN ABCI12, CHLOROPLASTIC"/>
    <property type="match status" value="1"/>
</dbReference>
<dbReference type="Proteomes" id="UP000092403">
    <property type="component" value="Unassembled WGS sequence"/>
</dbReference>
<feature type="transmembrane region" description="Helical" evidence="5">
    <location>
        <begin position="42"/>
        <end position="58"/>
    </location>
</feature>
<dbReference type="EMBL" id="LNGE01000022">
    <property type="protein sequence ID" value="KYC45324.1"/>
    <property type="molecule type" value="Genomic_DNA"/>
</dbReference>
<dbReference type="GO" id="GO:0005886">
    <property type="term" value="C:plasma membrane"/>
    <property type="evidence" value="ECO:0007669"/>
    <property type="project" value="UniProtKB-ARBA"/>
</dbReference>
<sequence>MIKYIEKESFLHRINPISKIVILFIFAYSLFLFNYWEIEVLALVSVLFLYVVSGIGLSKIEGKKFFITFSLSLFIINVLFIREGDAILNSGIIKITTNGIEFAIFSVARFLAIVFSSFLFVMTTEPNKLAYSLMQAGIPYRYGFTLVVALRFVPTFQFETGNVRNAQAARGLSVDKISIKSLYMMARYTFIPLIRSTMQYIDTLTVSMEGRCFGAYDTRTYIEEVGYGKKDVALLILSVIFLIGIIYQRFGQNLF</sequence>
<feature type="transmembrane region" description="Helical" evidence="5">
    <location>
        <begin position="65"/>
        <end position="82"/>
    </location>
</feature>
<gene>
    <name evidence="7" type="primary">ecfT_3</name>
    <name evidence="6" type="ORF">APG10_00966</name>
    <name evidence="7" type="ORF">APG11_01269</name>
    <name evidence="8" type="ORF">APG12_01270</name>
</gene>
<keyword evidence="4 5" id="KW-0472">Membrane</keyword>
<dbReference type="AlphaFoldDB" id="A0A150IR29"/>
<dbReference type="CDD" id="cd16914">
    <property type="entry name" value="EcfT"/>
    <property type="match status" value="1"/>
</dbReference>
<dbReference type="EMBL" id="LNJC01000027">
    <property type="protein sequence ID" value="KYC49748.1"/>
    <property type="molecule type" value="Genomic_DNA"/>
</dbReference>
<evidence type="ECO:0000313" key="7">
    <source>
        <dbReference type="EMBL" id="KYC47295.1"/>
    </source>
</evidence>
<evidence type="ECO:0000256" key="1">
    <source>
        <dbReference type="ARBA" id="ARBA00004141"/>
    </source>
</evidence>
<dbReference type="InterPro" id="IPR003339">
    <property type="entry name" value="ABC/ECF_trnsptr_transmembrane"/>
</dbReference>
<comment type="subcellular location">
    <subcellularLocation>
        <location evidence="1">Membrane</location>
        <topology evidence="1">Multi-pass membrane protein</topology>
    </subcellularLocation>
</comment>
<evidence type="ECO:0000256" key="5">
    <source>
        <dbReference type="SAM" id="Phobius"/>
    </source>
</evidence>
<organism evidence="7 9">
    <name type="scientific">Candidatus Methanofastidiosum methylothiophilum</name>
    <dbReference type="NCBI Taxonomy" id="1705564"/>
    <lineage>
        <taxon>Archaea</taxon>
        <taxon>Methanobacteriati</taxon>
        <taxon>Methanobacteriota</taxon>
        <taxon>Stenosarchaea group</taxon>
        <taxon>Candidatus Methanofastidiosia</taxon>
        <taxon>Candidatus Methanofastidiosales</taxon>
        <taxon>Candidatus Methanofastidiosaceae</taxon>
        <taxon>Candidatus Methanofastidiosum</taxon>
    </lineage>
</organism>
<feature type="transmembrane region" description="Helical" evidence="5">
    <location>
        <begin position="102"/>
        <end position="122"/>
    </location>
</feature>
<name>A0A150IR29_9EURY</name>
<evidence type="ECO:0000256" key="3">
    <source>
        <dbReference type="ARBA" id="ARBA00022989"/>
    </source>
</evidence>
<accession>A0A150IR29</accession>
<evidence type="ECO:0000256" key="2">
    <source>
        <dbReference type="ARBA" id="ARBA00022692"/>
    </source>
</evidence>
<reference evidence="9 10" key="1">
    <citation type="journal article" date="2016" name="ISME J.">
        <title>Chasing the elusive Euryarchaeota class WSA2: genomes reveal a uniquely fastidious methyl-reducing methanogen.</title>
        <authorList>
            <person name="Nobu M.K."/>
            <person name="Narihiro T."/>
            <person name="Kuroda K."/>
            <person name="Mei R."/>
            <person name="Liu W.T."/>
        </authorList>
    </citation>
    <scope>NUCLEOTIDE SEQUENCE [LARGE SCALE GENOMIC DNA]</scope>
    <source>
        <strain evidence="6">B03fssc0709_Meth_Bin005</strain>
        <strain evidence="7">B15fssc0709_Meth_Bin003</strain>
        <strain evidence="8">BMIXfssc0709_Meth_Bin006</strain>
    </source>
</reference>
<proteinExistence type="predicted"/>
<dbReference type="Pfam" id="PF02361">
    <property type="entry name" value="CbiQ"/>
    <property type="match status" value="1"/>
</dbReference>
<evidence type="ECO:0000313" key="9">
    <source>
        <dbReference type="Proteomes" id="UP000091929"/>
    </source>
</evidence>
<dbReference type="Proteomes" id="UP000091929">
    <property type="component" value="Unassembled WGS sequence"/>
</dbReference>
<feature type="transmembrane region" description="Helical" evidence="5">
    <location>
        <begin position="20"/>
        <end position="36"/>
    </location>
</feature>
<evidence type="ECO:0000256" key="4">
    <source>
        <dbReference type="ARBA" id="ARBA00023136"/>
    </source>
</evidence>
<protein>
    <submittedName>
        <fullName evidence="7">Energy-coupling factor transporter transmembrane protein EcfT</fullName>
    </submittedName>
</protein>
<dbReference type="PANTHER" id="PTHR33514">
    <property type="entry name" value="PROTEIN ABCI12, CHLOROPLASTIC"/>
    <property type="match status" value="1"/>
</dbReference>
<evidence type="ECO:0000313" key="6">
    <source>
        <dbReference type="EMBL" id="KYC45324.1"/>
    </source>
</evidence>
<accession>A0A150IKX4</accession>
<comment type="caution">
    <text evidence="7">The sequence shown here is derived from an EMBL/GenBank/DDBJ whole genome shotgun (WGS) entry which is preliminary data.</text>
</comment>
<dbReference type="Proteomes" id="UP000092401">
    <property type="component" value="Unassembled WGS sequence"/>
</dbReference>